<evidence type="ECO:0000256" key="2">
    <source>
        <dbReference type="SAM" id="Phobius"/>
    </source>
</evidence>
<organism evidence="5 6">
    <name type="scientific">Marinospirillum insulare</name>
    <dbReference type="NCBI Taxonomy" id="217169"/>
    <lineage>
        <taxon>Bacteria</taxon>
        <taxon>Pseudomonadati</taxon>
        <taxon>Pseudomonadota</taxon>
        <taxon>Gammaproteobacteria</taxon>
        <taxon>Oceanospirillales</taxon>
        <taxon>Oceanospirillaceae</taxon>
        <taxon>Marinospirillum</taxon>
    </lineage>
</organism>
<feature type="transmembrane region" description="Helical" evidence="2">
    <location>
        <begin position="471"/>
        <end position="490"/>
    </location>
</feature>
<dbReference type="Proteomes" id="UP001156682">
    <property type="component" value="Unassembled WGS sequence"/>
</dbReference>
<keyword evidence="3" id="KW-0732">Signal</keyword>
<feature type="transmembrane region" description="Helical" evidence="2">
    <location>
        <begin position="87"/>
        <end position="110"/>
    </location>
</feature>
<reference evidence="6" key="1">
    <citation type="journal article" date="2019" name="Int. J. Syst. Evol. Microbiol.">
        <title>The Global Catalogue of Microorganisms (GCM) 10K type strain sequencing project: providing services to taxonomists for standard genome sequencing and annotation.</title>
        <authorList>
            <consortium name="The Broad Institute Genomics Platform"/>
            <consortium name="The Broad Institute Genome Sequencing Center for Infectious Disease"/>
            <person name="Wu L."/>
            <person name="Ma J."/>
        </authorList>
    </citation>
    <scope>NUCLEOTIDE SEQUENCE [LARGE SCALE GENOMIC DNA]</scope>
    <source>
        <strain evidence="6">NBRC 100033</strain>
    </source>
</reference>
<feature type="transmembrane region" description="Helical" evidence="2">
    <location>
        <begin position="130"/>
        <end position="150"/>
    </location>
</feature>
<feature type="region of interest" description="Disordered" evidence="1">
    <location>
        <begin position="784"/>
        <end position="807"/>
    </location>
</feature>
<feature type="transmembrane region" description="Helical" evidence="2">
    <location>
        <begin position="380"/>
        <end position="404"/>
    </location>
</feature>
<keyword evidence="2" id="KW-0812">Transmembrane</keyword>
<keyword evidence="2" id="KW-1133">Transmembrane helix</keyword>
<evidence type="ECO:0000259" key="4">
    <source>
        <dbReference type="Pfam" id="PF07916"/>
    </source>
</evidence>
<evidence type="ECO:0000256" key="3">
    <source>
        <dbReference type="SAM" id="SignalP"/>
    </source>
</evidence>
<protein>
    <recommendedName>
        <fullName evidence="4">TraG N-terminal Proteobacteria domain-containing protein</fullName>
    </recommendedName>
</protein>
<proteinExistence type="predicted"/>
<name>A0ABQ6A1H4_9GAMM</name>
<sequence>MINSRIKLFVFLGLLLLSAGTVNASPMGGDYWEFNAYANADAVADILNALSGIVKSGGFKSIYLALAMLGLAISAGTGLIGGNPKKLIGYFMGFMLLTYAVFGLKVNVLVKEMVYVSGTPTHNTVAEVPGAIAIPMASISYLGTGLTNLLETYMTKPITNNPSLPEGVLPFGAKSAITKDMTELRITDPNIARNFKEWVSKCAVPRLVSRQMSINEMANSTDLLQYFKDSPANTGVAFVQFYTSKPMSEFGSDSPYREFDGIFSCGEGIAQLETELKAHIGDSLSSIGKRVFPQYSRDALLSSDIASSIAGDLLGKSASTATSMAMQGAIIDVVNGVGQYQAEVLGADSTLLAMNINNAQRSQKTGWYTASVLFRDMSSYMYAAIQVFLMGIAPLIIILMLVPGMGAKLGGSYMKAVVWLASWWPALHIVNFMMESYYANSANSVYGTADPAVFGLSLMNAGASNAFSDNMIIAIGFMATLVPTLMWGIINGTGMALTSMLDRASGAQYASGAAQDAAAGNFRAGNISTNTYSANKYDDMQTRVTGRAPVSENYAGSGINQSTDLGGQGVSLHGKAADKSISESQARRLSDAREQVDTSKEALSNAVTSTATESAKELSSYGQNASIDKSNNLVFKEDEAMNGTIQNVASLLHSAKYTDENSQETFKKIAAQSGVDVGFGSNGPSATFRVGGTAEAGYRDATKVTASYGEDGSLVFKNDQGENFSLGTSNSSGSSIKHADVAASQSAYENSDAFATIESRVKSFEQAESYAKKVSDDVSRERNITVGQGVDQQDISNVNNGEDPNMPIRNVDKDRGGDVPVSKVSNNAQVAGGTLISGAQNQVDASFGGAQEKYHGEKDNRVAERLDSLNSSNLEKVNMDTVSRMIRDNGEAPSYYNDLQSFSIGGNNFDPVGHIANNNGAYDMVYRSSDNEGNHNYYAVSGDSLTRLNNLSYGDKGEVRFSGQQINQFDNHRFEQSGVQQVEATREGVQQFHNSLESPFGNGVALDASSHVNLNEYSGLRNVDDEYSRVGNIPLIPFDKGLKF</sequence>
<feature type="compositionally biased region" description="Basic and acidic residues" evidence="1">
    <location>
        <begin position="575"/>
        <end position="600"/>
    </location>
</feature>
<comment type="caution">
    <text evidence="5">The sequence shown here is derived from an EMBL/GenBank/DDBJ whole genome shotgun (WGS) entry which is preliminary data.</text>
</comment>
<evidence type="ECO:0000256" key="1">
    <source>
        <dbReference type="SAM" id="MobiDB-lite"/>
    </source>
</evidence>
<evidence type="ECO:0000313" key="6">
    <source>
        <dbReference type="Proteomes" id="UP001156682"/>
    </source>
</evidence>
<feature type="transmembrane region" description="Helical" evidence="2">
    <location>
        <begin position="416"/>
        <end position="434"/>
    </location>
</feature>
<feature type="chain" id="PRO_5045947762" description="TraG N-terminal Proteobacteria domain-containing protein" evidence="3">
    <location>
        <begin position="25"/>
        <end position="1044"/>
    </location>
</feature>
<feature type="compositionally biased region" description="Polar residues" evidence="1">
    <location>
        <begin position="790"/>
        <end position="802"/>
    </location>
</feature>
<keyword evidence="2" id="KW-0472">Membrane</keyword>
<feature type="transmembrane region" description="Helical" evidence="2">
    <location>
        <begin position="62"/>
        <end position="80"/>
    </location>
</feature>
<evidence type="ECO:0000313" key="5">
    <source>
        <dbReference type="EMBL" id="GLR64417.1"/>
    </source>
</evidence>
<accession>A0ABQ6A1H4</accession>
<feature type="region of interest" description="Disordered" evidence="1">
    <location>
        <begin position="556"/>
        <end position="611"/>
    </location>
</feature>
<keyword evidence="6" id="KW-1185">Reference proteome</keyword>
<feature type="compositionally biased region" description="Polar residues" evidence="1">
    <location>
        <begin position="601"/>
        <end position="611"/>
    </location>
</feature>
<gene>
    <name evidence="5" type="ORF">GCM10007878_18550</name>
</gene>
<feature type="signal peptide" evidence="3">
    <location>
        <begin position="1"/>
        <end position="24"/>
    </location>
</feature>
<dbReference type="EMBL" id="BSOR01000030">
    <property type="protein sequence ID" value="GLR64417.1"/>
    <property type="molecule type" value="Genomic_DNA"/>
</dbReference>
<feature type="domain" description="TraG N-terminal Proteobacteria" evidence="4">
    <location>
        <begin position="37"/>
        <end position="510"/>
    </location>
</feature>
<dbReference type="Pfam" id="PF07916">
    <property type="entry name" value="TraG_N"/>
    <property type="match status" value="1"/>
</dbReference>
<dbReference type="InterPro" id="IPR012931">
    <property type="entry name" value="TraG_N_Proteobacteria"/>
</dbReference>